<organism evidence="3 4">
    <name type="scientific">Arenicella xantha</name>
    <dbReference type="NCBI Taxonomy" id="644221"/>
    <lineage>
        <taxon>Bacteria</taxon>
        <taxon>Pseudomonadati</taxon>
        <taxon>Pseudomonadota</taxon>
        <taxon>Gammaproteobacteria</taxon>
        <taxon>Arenicellales</taxon>
        <taxon>Arenicellaceae</taxon>
        <taxon>Arenicella</taxon>
    </lineage>
</organism>
<dbReference type="Pfam" id="PF13561">
    <property type="entry name" value="adh_short_C2"/>
    <property type="match status" value="1"/>
</dbReference>
<accession>A0A395JFM2</accession>
<dbReference type="SUPFAM" id="SSF51735">
    <property type="entry name" value="NAD(P)-binding Rossmann-fold domains"/>
    <property type="match status" value="1"/>
</dbReference>
<gene>
    <name evidence="3" type="ORF">DFR28_11039</name>
</gene>
<sequence length="246" mass="26812">MNSSPKTILITGGARRIGRQIALTMHEVGHNIAIHYRSSSSEAHSLATQLNDQRPDSAIAVQGDLLDLSCIPGMIKQCLDQFGRLDVVVNNASTFYPTPIELIEDDFWKDLIGSNLKAPAFIAKAAVKHLRETNGSIINLVDIHARHPMAHHPIYCSAKAGLEMLTKSLARDLAPNIRVNAVAPGAILWPEHTAVAATQTEVLEKIPLQRMGKPEDVAKLVRFLVDDADYITGQIIAVDGGRSVMF</sequence>
<dbReference type="FunFam" id="3.40.50.720:FF:000084">
    <property type="entry name" value="Short-chain dehydrogenase reductase"/>
    <property type="match status" value="1"/>
</dbReference>
<evidence type="ECO:0000313" key="4">
    <source>
        <dbReference type="Proteomes" id="UP000253083"/>
    </source>
</evidence>
<dbReference type="InterPro" id="IPR002347">
    <property type="entry name" value="SDR_fam"/>
</dbReference>
<evidence type="ECO:0000256" key="1">
    <source>
        <dbReference type="ARBA" id="ARBA00006484"/>
    </source>
</evidence>
<name>A0A395JFM2_9GAMM</name>
<proteinExistence type="inferred from homology"/>
<dbReference type="RefSeq" id="WP_113955959.1">
    <property type="nucleotide sequence ID" value="NZ_QNRT01000010.1"/>
</dbReference>
<dbReference type="PRINTS" id="PR00081">
    <property type="entry name" value="GDHRDH"/>
</dbReference>
<dbReference type="Proteomes" id="UP000253083">
    <property type="component" value="Unassembled WGS sequence"/>
</dbReference>
<dbReference type="PRINTS" id="PR00080">
    <property type="entry name" value="SDRFAMILY"/>
</dbReference>
<dbReference type="InterPro" id="IPR036291">
    <property type="entry name" value="NAD(P)-bd_dom_sf"/>
</dbReference>
<dbReference type="InterPro" id="IPR020904">
    <property type="entry name" value="Sc_DH/Rdtase_CS"/>
</dbReference>
<dbReference type="EMBL" id="QNRT01000010">
    <property type="protein sequence ID" value="RBP47076.1"/>
    <property type="molecule type" value="Genomic_DNA"/>
</dbReference>
<evidence type="ECO:0000313" key="3">
    <source>
        <dbReference type="EMBL" id="RBP47076.1"/>
    </source>
</evidence>
<dbReference type="OrthoDB" id="9775864at2"/>
<dbReference type="PANTHER" id="PTHR43639">
    <property type="entry name" value="OXIDOREDUCTASE, SHORT-CHAIN DEHYDROGENASE/REDUCTASE FAMILY (AFU_ORTHOLOGUE AFUA_5G02870)"/>
    <property type="match status" value="1"/>
</dbReference>
<dbReference type="AlphaFoldDB" id="A0A395JFM2"/>
<dbReference type="NCBIfam" id="NF006598">
    <property type="entry name" value="PRK09135.1"/>
    <property type="match status" value="1"/>
</dbReference>
<reference evidence="3 4" key="1">
    <citation type="submission" date="2018-06" db="EMBL/GenBank/DDBJ databases">
        <title>Genomic Encyclopedia of Type Strains, Phase IV (KMG-IV): sequencing the most valuable type-strain genomes for metagenomic binning, comparative biology and taxonomic classification.</title>
        <authorList>
            <person name="Goeker M."/>
        </authorList>
    </citation>
    <scope>NUCLEOTIDE SEQUENCE [LARGE SCALE GENOMIC DNA]</scope>
    <source>
        <strain evidence="3 4">DSM 24032</strain>
    </source>
</reference>
<dbReference type="PROSITE" id="PS00061">
    <property type="entry name" value="ADH_SHORT"/>
    <property type="match status" value="1"/>
</dbReference>
<evidence type="ECO:0000256" key="2">
    <source>
        <dbReference type="ARBA" id="ARBA00023002"/>
    </source>
</evidence>
<keyword evidence="2" id="KW-0560">Oxidoreductase</keyword>
<comment type="similarity">
    <text evidence="1">Belongs to the short-chain dehydrogenases/reductases (SDR) family.</text>
</comment>
<dbReference type="Gene3D" id="3.40.50.720">
    <property type="entry name" value="NAD(P)-binding Rossmann-like Domain"/>
    <property type="match status" value="1"/>
</dbReference>
<keyword evidence="4" id="KW-1185">Reference proteome</keyword>
<dbReference type="PANTHER" id="PTHR43639:SF1">
    <property type="entry name" value="SHORT-CHAIN DEHYDROGENASE_REDUCTASE FAMILY PROTEIN"/>
    <property type="match status" value="1"/>
</dbReference>
<dbReference type="InParanoid" id="A0A395JFM2"/>
<comment type="caution">
    <text evidence="3">The sequence shown here is derived from an EMBL/GenBank/DDBJ whole genome shotgun (WGS) entry which is preliminary data.</text>
</comment>
<dbReference type="GO" id="GO:0016491">
    <property type="term" value="F:oxidoreductase activity"/>
    <property type="evidence" value="ECO:0007669"/>
    <property type="project" value="UniProtKB-KW"/>
</dbReference>
<protein>
    <submittedName>
        <fullName evidence="3">Pteridine reductase</fullName>
    </submittedName>
</protein>